<dbReference type="STRING" id="74348.SAMN04488523_103105"/>
<evidence type="ECO:0000313" key="3">
    <source>
        <dbReference type="EMBL" id="SFD85637.1"/>
    </source>
</evidence>
<accession>A0A1I1VRH6</accession>
<evidence type="ECO:0000259" key="2">
    <source>
        <dbReference type="Pfam" id="PF08239"/>
    </source>
</evidence>
<dbReference type="Gene3D" id="2.30.30.40">
    <property type="entry name" value="SH3 Domains"/>
    <property type="match status" value="1"/>
</dbReference>
<reference evidence="3 4" key="1">
    <citation type="submission" date="2016-10" db="EMBL/GenBank/DDBJ databases">
        <authorList>
            <person name="de Groot N.N."/>
        </authorList>
    </citation>
    <scope>NUCLEOTIDE SEQUENCE [LARGE SCALE GENOMIC DNA]</scope>
    <source>
        <strain evidence="3 4">DSM 11443</strain>
    </source>
</reference>
<dbReference type="InterPro" id="IPR003646">
    <property type="entry name" value="SH3-like_bac-type"/>
</dbReference>
<dbReference type="AlphaFoldDB" id="A0A1I1VRH6"/>
<keyword evidence="1" id="KW-0732">Signal</keyword>
<dbReference type="EMBL" id="FOMW01000003">
    <property type="protein sequence ID" value="SFD85637.1"/>
    <property type="molecule type" value="Genomic_DNA"/>
</dbReference>
<feature type="signal peptide" evidence="1">
    <location>
        <begin position="1"/>
        <end position="25"/>
    </location>
</feature>
<dbReference type="Pfam" id="PF08239">
    <property type="entry name" value="SH3_3"/>
    <property type="match status" value="1"/>
</dbReference>
<feature type="domain" description="SH3b" evidence="2">
    <location>
        <begin position="42"/>
        <end position="97"/>
    </location>
</feature>
<proteinExistence type="predicted"/>
<protein>
    <submittedName>
        <fullName evidence="3">SH3 domain-containing protein</fullName>
    </submittedName>
</protein>
<sequence length="100" mass="10639">MRKAIIPALLAFALVVLPDVNPAAAATRGDYEVGGVAEDNLLKMRAGPGTGYQVILGLPNGTALRVHKCTQTGGTRWCEVSLAQARAISGFVSWAYLRER</sequence>
<gene>
    <name evidence="3" type="ORF">SAMN04488523_103105</name>
</gene>
<dbReference type="Proteomes" id="UP000198977">
    <property type="component" value="Unassembled WGS sequence"/>
</dbReference>
<evidence type="ECO:0000313" key="4">
    <source>
        <dbReference type="Proteomes" id="UP000198977"/>
    </source>
</evidence>
<dbReference type="RefSeq" id="WP_093922732.1">
    <property type="nucleotide sequence ID" value="NZ_FOMW01000003.1"/>
</dbReference>
<keyword evidence="4" id="KW-1185">Reference proteome</keyword>
<organism evidence="3 4">
    <name type="scientific">Sulfitobacter brevis</name>
    <dbReference type="NCBI Taxonomy" id="74348"/>
    <lineage>
        <taxon>Bacteria</taxon>
        <taxon>Pseudomonadati</taxon>
        <taxon>Pseudomonadota</taxon>
        <taxon>Alphaproteobacteria</taxon>
        <taxon>Rhodobacterales</taxon>
        <taxon>Roseobacteraceae</taxon>
        <taxon>Sulfitobacter</taxon>
    </lineage>
</organism>
<name>A0A1I1VRH6_9RHOB</name>
<evidence type="ECO:0000256" key="1">
    <source>
        <dbReference type="SAM" id="SignalP"/>
    </source>
</evidence>
<feature type="chain" id="PRO_5011623803" evidence="1">
    <location>
        <begin position="26"/>
        <end position="100"/>
    </location>
</feature>
<dbReference type="OrthoDB" id="8451772at2"/>